<dbReference type="Pfam" id="PF18291">
    <property type="entry name" value="HU-HIG"/>
    <property type="match status" value="1"/>
</dbReference>
<keyword evidence="1 3" id="KW-0238">DNA-binding</keyword>
<gene>
    <name evidence="3" type="ORF">EQP59_01380</name>
</gene>
<evidence type="ECO:0000256" key="1">
    <source>
        <dbReference type="ARBA" id="ARBA00023125"/>
    </source>
</evidence>
<proteinExistence type="predicted"/>
<dbReference type="InterPro" id="IPR005902">
    <property type="entry name" value="HU_DNA-bd_put"/>
</dbReference>
<dbReference type="OrthoDB" id="9809801at2"/>
<sequence>MSIKYTIVERPQPGAKGGGTKKWYAQVSTAGEMSVDDLVKQIEKFSALSEADIKGVLVALENVAQEALSSGKLVRLGKLGTLYPTLSSSGADTEEAFNVSLIRSVGVNYRAGKRIIDAMKAAGFEKKSK</sequence>
<reference evidence="3 4" key="1">
    <citation type="submission" date="2019-01" db="EMBL/GenBank/DDBJ databases">
        <title>Whole Genome of Ornithobacterium rhinotracheale FARPER-174b.</title>
        <authorList>
            <person name="Tataje-Lavanda L.A."/>
            <person name="Montalvan A."/>
            <person name="Montesinos R."/>
            <person name="Zimic M."/>
            <person name="Fernandez-Sanchez M."/>
            <person name="Fernandez-Diaz M."/>
        </authorList>
    </citation>
    <scope>NUCLEOTIDE SEQUENCE [LARGE SCALE GENOMIC DNA]</scope>
    <source>
        <strain evidence="3 4">FARPER-174b</strain>
    </source>
</reference>
<dbReference type="InterPro" id="IPR010992">
    <property type="entry name" value="IHF-like_DNA-bd_dom_sf"/>
</dbReference>
<dbReference type="NCBIfam" id="TIGR01201">
    <property type="entry name" value="HU_rel"/>
    <property type="match status" value="1"/>
</dbReference>
<accession>A0A410JPP4</accession>
<dbReference type="InterPro" id="IPR041607">
    <property type="entry name" value="HU-HIG"/>
</dbReference>
<organism evidence="3 4">
    <name type="scientific">Ornithobacterium rhinotracheale</name>
    <dbReference type="NCBI Taxonomy" id="28251"/>
    <lineage>
        <taxon>Bacteria</taxon>
        <taxon>Pseudomonadati</taxon>
        <taxon>Bacteroidota</taxon>
        <taxon>Flavobacteriia</taxon>
        <taxon>Flavobacteriales</taxon>
        <taxon>Weeksellaceae</taxon>
        <taxon>Ornithobacterium</taxon>
    </lineage>
</organism>
<dbReference type="GO" id="GO:0003677">
    <property type="term" value="F:DNA binding"/>
    <property type="evidence" value="ECO:0007669"/>
    <property type="project" value="UniProtKB-KW"/>
</dbReference>
<evidence type="ECO:0000259" key="2">
    <source>
        <dbReference type="Pfam" id="PF18291"/>
    </source>
</evidence>
<name>A0A410JPP4_ORNRH</name>
<evidence type="ECO:0000313" key="4">
    <source>
        <dbReference type="Proteomes" id="UP000287701"/>
    </source>
</evidence>
<dbReference type="EMBL" id="CP035107">
    <property type="protein sequence ID" value="QAR30104.1"/>
    <property type="molecule type" value="Genomic_DNA"/>
</dbReference>
<feature type="domain" description="HU" evidence="2">
    <location>
        <begin position="1"/>
        <end position="126"/>
    </location>
</feature>
<evidence type="ECO:0000313" key="3">
    <source>
        <dbReference type="EMBL" id="QAR30104.1"/>
    </source>
</evidence>
<dbReference type="Gene3D" id="4.10.520.10">
    <property type="entry name" value="IHF-like DNA-binding proteins"/>
    <property type="match status" value="1"/>
</dbReference>
<dbReference type="AlphaFoldDB" id="A0A410JPP4"/>
<protein>
    <submittedName>
        <fullName evidence="3">DNA-binding protein</fullName>
    </submittedName>
</protein>
<dbReference type="SUPFAM" id="SSF47729">
    <property type="entry name" value="IHF-like DNA-binding proteins"/>
    <property type="match status" value="1"/>
</dbReference>
<dbReference type="Proteomes" id="UP000287701">
    <property type="component" value="Chromosome"/>
</dbReference>
<dbReference type="RefSeq" id="WP_128500611.1">
    <property type="nucleotide sequence ID" value="NZ_CP035107.1"/>
</dbReference>